<evidence type="ECO:0000313" key="6">
    <source>
        <dbReference type="EMBL" id="AEJ19364.1"/>
    </source>
</evidence>
<dbReference type="GO" id="GO:0004180">
    <property type="term" value="F:carboxypeptidase activity"/>
    <property type="evidence" value="ECO:0007669"/>
    <property type="project" value="UniProtKB-KW"/>
</dbReference>
<dbReference type="EC" id="2.4.1.129" evidence="6"/>
<dbReference type="InterPro" id="IPR001460">
    <property type="entry name" value="PCN-bd_Tpept"/>
</dbReference>
<keyword evidence="3 4" id="KW-0472">Membrane</keyword>
<dbReference type="eggNOG" id="COG0768">
    <property type="taxonomic scope" value="Bacteria"/>
</dbReference>
<protein>
    <submittedName>
        <fullName evidence="6">Peptidoglycan glycosyltransferase</fullName>
        <ecNumber evidence="6">2.4.1.129</ecNumber>
    </submittedName>
</protein>
<organism evidence="6 7">
    <name type="scientific">Gracilinema caldarium (strain ATCC 51460 / DSM 7334 / H1)</name>
    <name type="common">Treponema caldarium</name>
    <dbReference type="NCBI Taxonomy" id="744872"/>
    <lineage>
        <taxon>Bacteria</taxon>
        <taxon>Pseudomonadati</taxon>
        <taxon>Spirochaetota</taxon>
        <taxon>Spirochaetia</taxon>
        <taxon>Spirochaetales</taxon>
        <taxon>Breznakiellaceae</taxon>
        <taxon>Gracilinema</taxon>
    </lineage>
</organism>
<comment type="subcellular location">
    <subcellularLocation>
        <location evidence="1">Membrane</location>
    </subcellularLocation>
</comment>
<dbReference type="Gene3D" id="3.40.710.10">
    <property type="entry name" value="DD-peptidase/beta-lactamase superfamily"/>
    <property type="match status" value="1"/>
</dbReference>
<proteinExistence type="predicted"/>
<dbReference type="KEGG" id="scd:Spica_1218"/>
<dbReference type="CDD" id="cd06575">
    <property type="entry name" value="PASTA_Pbp2x-like_2"/>
    <property type="match status" value="1"/>
</dbReference>
<dbReference type="GO" id="GO:0005886">
    <property type="term" value="C:plasma membrane"/>
    <property type="evidence" value="ECO:0007669"/>
    <property type="project" value="TreeGrafter"/>
</dbReference>
<dbReference type="InterPro" id="IPR036138">
    <property type="entry name" value="PBP_dimer_sf"/>
</dbReference>
<dbReference type="AlphaFoldDB" id="F8F1N0"/>
<evidence type="ECO:0000256" key="4">
    <source>
        <dbReference type="SAM" id="Phobius"/>
    </source>
</evidence>
<keyword evidence="7" id="KW-1185">Reference proteome</keyword>
<dbReference type="PANTHER" id="PTHR30627">
    <property type="entry name" value="PEPTIDOGLYCAN D,D-TRANSPEPTIDASE"/>
    <property type="match status" value="1"/>
</dbReference>
<dbReference type="PANTHER" id="PTHR30627:SF1">
    <property type="entry name" value="PEPTIDOGLYCAN D,D-TRANSPEPTIDASE FTSI"/>
    <property type="match status" value="1"/>
</dbReference>
<name>F8F1N0_GRAC1</name>
<dbReference type="Pfam" id="PF00905">
    <property type="entry name" value="Transpeptidase"/>
    <property type="match status" value="1"/>
</dbReference>
<dbReference type="PROSITE" id="PS51178">
    <property type="entry name" value="PASTA"/>
    <property type="match status" value="1"/>
</dbReference>
<sequence length="621" mass="67939">MEAVPPKKGRIIVFTSLFMLFILFVYVRYAQLMLFPEAVDQNTEKNNLIERGPILDRNGTILAMQTRLGNITIWKPEAMTALEESSKLLAPLVDMEEKAIIDRVQQSNSSFIYLKKRLDQSVLGTIENLIKAGKLPGIAIEPIMGRIYPEKNLASNLIGFVGDENQGLGGLEYAFESDLAPQNGQLYGNQLILTIDTKVQYTLEQIADQSMEENKAEAVILIAMTPQTGDILGYVSLPNFNPNEISSSTEQERMDRPAIWAYEPGSVFKVFSLASMLDTGAITPNSTFICDGQYEQTTSGGEKITIKCLGAHGTVHPQEIITYSCNAGAAYASDQINAQTFYTMIQQFGFGMKTGIGIPGETSGYLRPINRWSARSKPTIAIGQEISVSALQMVQAATAIANDGLLVPPRIVARVLNHEGKLVRDLQTGIPRQILKPETARELRKYMLAASSEAGTGRRARVDDIPIGVKTGTAQIIDPKTGTYSKTDYIASTLALVPADQPSLILYMVIIRPKGDSYLGGRIAAPAIREASEELANYLGIPRGKSLQVEHPGTVVLNFPPTIAMGENLPDLRGYSKKQLLPLLLQDDITVEIDGDGWVKKQIPDPGTPITKGMVIHLELE</sequence>
<dbReference type="Gene3D" id="3.90.1310.10">
    <property type="entry name" value="Penicillin-binding protein 2a (Domain 2)"/>
    <property type="match status" value="1"/>
</dbReference>
<evidence type="ECO:0000256" key="1">
    <source>
        <dbReference type="ARBA" id="ARBA00004370"/>
    </source>
</evidence>
<dbReference type="HOGENOM" id="CLU_009289_6_0_12"/>
<dbReference type="SUPFAM" id="SSF56519">
    <property type="entry name" value="Penicillin binding protein dimerisation domain"/>
    <property type="match status" value="1"/>
</dbReference>
<dbReference type="Proteomes" id="UP000000503">
    <property type="component" value="Chromosome"/>
</dbReference>
<dbReference type="SUPFAM" id="SSF54184">
    <property type="entry name" value="Penicillin-binding protein 2x (pbp-2x), c-terminal domain"/>
    <property type="match status" value="1"/>
</dbReference>
<keyword evidence="2" id="KW-0645">Protease</keyword>
<dbReference type="GO" id="GO:0008658">
    <property type="term" value="F:penicillin binding"/>
    <property type="evidence" value="ECO:0007669"/>
    <property type="project" value="InterPro"/>
</dbReference>
<dbReference type="EMBL" id="CP002868">
    <property type="protein sequence ID" value="AEJ19364.1"/>
    <property type="molecule type" value="Genomic_DNA"/>
</dbReference>
<keyword evidence="2" id="KW-0378">Hydrolase</keyword>
<dbReference type="STRING" id="744872.Spica_1218"/>
<evidence type="ECO:0000256" key="3">
    <source>
        <dbReference type="ARBA" id="ARBA00023136"/>
    </source>
</evidence>
<dbReference type="Gene3D" id="3.30.450.330">
    <property type="match status" value="1"/>
</dbReference>
<dbReference type="InterPro" id="IPR050515">
    <property type="entry name" value="Beta-lactam/transpept"/>
</dbReference>
<dbReference type="RefSeq" id="WP_013968675.1">
    <property type="nucleotide sequence ID" value="NC_015732.1"/>
</dbReference>
<keyword evidence="6" id="KW-0808">Transferase</keyword>
<dbReference type="SUPFAM" id="SSF56601">
    <property type="entry name" value="beta-lactamase/transpeptidase-like"/>
    <property type="match status" value="1"/>
</dbReference>
<dbReference type="InterPro" id="IPR005543">
    <property type="entry name" value="PASTA_dom"/>
</dbReference>
<keyword evidence="4" id="KW-1133">Transmembrane helix</keyword>
<feature type="transmembrane region" description="Helical" evidence="4">
    <location>
        <begin position="12"/>
        <end position="29"/>
    </location>
</feature>
<dbReference type="Pfam" id="PF03793">
    <property type="entry name" value="PASTA"/>
    <property type="match status" value="1"/>
</dbReference>
<dbReference type="GO" id="GO:0071555">
    <property type="term" value="P:cell wall organization"/>
    <property type="evidence" value="ECO:0007669"/>
    <property type="project" value="TreeGrafter"/>
</dbReference>
<dbReference type="OrthoDB" id="9770103at2"/>
<feature type="domain" description="PASTA" evidence="5">
    <location>
        <begin position="566"/>
        <end position="621"/>
    </location>
</feature>
<keyword evidence="4" id="KW-0812">Transmembrane</keyword>
<dbReference type="Pfam" id="PF03717">
    <property type="entry name" value="PBP_dimer"/>
    <property type="match status" value="1"/>
</dbReference>
<evidence type="ECO:0000259" key="5">
    <source>
        <dbReference type="PROSITE" id="PS51178"/>
    </source>
</evidence>
<gene>
    <name evidence="6" type="ordered locus">Spica_1218</name>
</gene>
<evidence type="ECO:0000256" key="2">
    <source>
        <dbReference type="ARBA" id="ARBA00022645"/>
    </source>
</evidence>
<evidence type="ECO:0000313" key="7">
    <source>
        <dbReference type="Proteomes" id="UP000000503"/>
    </source>
</evidence>
<accession>F8F1N0</accession>
<keyword evidence="2" id="KW-0121">Carboxypeptidase</keyword>
<dbReference type="InterPro" id="IPR012338">
    <property type="entry name" value="Beta-lactam/transpept-like"/>
</dbReference>
<reference evidence="7" key="1">
    <citation type="journal article" date="2013" name="Stand. Genomic Sci.">
        <title>Genome sequence of the thermophilic fresh-water bacterium Spirochaeta caldaria type strain (H1(T)), reclassification of Spirochaeta caldaria, Spirochaeta stenostrepta, and Spirochaeta zuelzerae in the genus Treponema as Treponema caldaria comb. nov., Treponema stenostrepta comb. nov., and Treponema zuelzerae comb. nov., and emendation of the genus Treponema.</title>
        <authorList>
            <person name="Abt B."/>
            <person name="Goker M."/>
            <person name="Scheuner C."/>
            <person name="Han C."/>
            <person name="Lu M."/>
            <person name="Misra M."/>
            <person name="Lapidus A."/>
            <person name="Nolan M."/>
            <person name="Lucas S."/>
            <person name="Hammon N."/>
            <person name="Deshpande S."/>
            <person name="Cheng J.F."/>
            <person name="Tapia R."/>
            <person name="Goodwin L.A."/>
            <person name="Pitluck S."/>
            <person name="Liolios K."/>
            <person name="Pagani I."/>
            <person name="Ivanova N."/>
            <person name="Mavromatis K."/>
            <person name="Mikhailova N."/>
            <person name="Huntemann M."/>
            <person name="Pati A."/>
            <person name="Chen A."/>
            <person name="Palaniappan K."/>
            <person name="Land M."/>
            <person name="Hauser L."/>
            <person name="Jeffries C.D."/>
            <person name="Rohde M."/>
            <person name="Spring S."/>
            <person name="Gronow S."/>
            <person name="Detter J.C."/>
            <person name="Bristow J."/>
            <person name="Eisen J.A."/>
            <person name="Markowitz V."/>
            <person name="Hugenholtz P."/>
            <person name="Kyrpides N.C."/>
            <person name="Woyke T."/>
            <person name="Klenk H.P."/>
        </authorList>
    </citation>
    <scope>NUCLEOTIDE SEQUENCE</scope>
    <source>
        <strain evidence="7">ATCC 51460 / DSM 7334 / H1</strain>
    </source>
</reference>
<keyword evidence="6" id="KW-0328">Glycosyltransferase</keyword>
<dbReference type="GO" id="GO:0016757">
    <property type="term" value="F:glycosyltransferase activity"/>
    <property type="evidence" value="ECO:0007669"/>
    <property type="project" value="UniProtKB-KW"/>
</dbReference>
<dbReference type="InterPro" id="IPR005311">
    <property type="entry name" value="PBP_dimer"/>
</dbReference>